<dbReference type="InterPro" id="IPR023696">
    <property type="entry name" value="Ureohydrolase_dom_sf"/>
</dbReference>
<dbReference type="InterPro" id="IPR006035">
    <property type="entry name" value="Ureohydrolase"/>
</dbReference>
<keyword evidence="3" id="KW-0464">Manganese</keyword>
<proteinExistence type="inferred from homology"/>
<dbReference type="eggNOG" id="COG0010">
    <property type="taxonomic scope" value="Bacteria"/>
</dbReference>
<evidence type="ECO:0000313" key="6">
    <source>
        <dbReference type="Proteomes" id="UP000005631"/>
    </source>
</evidence>
<dbReference type="KEGG" id="oho:Oweho_2435"/>
<evidence type="ECO:0000256" key="2">
    <source>
        <dbReference type="ARBA" id="ARBA00022801"/>
    </source>
</evidence>
<dbReference type="RefSeq" id="WP_014202754.1">
    <property type="nucleotide sequence ID" value="NC_016599.1"/>
</dbReference>
<dbReference type="GO" id="GO:0033389">
    <property type="term" value="P:putrescine biosynthetic process from arginine, via agmatine"/>
    <property type="evidence" value="ECO:0007669"/>
    <property type="project" value="TreeGrafter"/>
</dbReference>
<dbReference type="PANTHER" id="PTHR11358:SF26">
    <property type="entry name" value="GUANIDINO ACID HYDROLASE, MITOCHONDRIAL"/>
    <property type="match status" value="1"/>
</dbReference>
<dbReference type="STRING" id="926562.Oweho_2435"/>
<keyword evidence="2 5" id="KW-0378">Hydrolase</keyword>
<name>G8R740_OWEHD</name>
<feature type="binding site" evidence="3">
    <location>
        <position position="151"/>
    </location>
    <ligand>
        <name>Mn(2+)</name>
        <dbReference type="ChEBI" id="CHEBI:29035"/>
        <label>1</label>
    </ligand>
</feature>
<comment type="similarity">
    <text evidence="4">Belongs to the arginase family.</text>
</comment>
<dbReference type="GO" id="GO:0008783">
    <property type="term" value="F:agmatinase activity"/>
    <property type="evidence" value="ECO:0007669"/>
    <property type="project" value="TreeGrafter"/>
</dbReference>
<dbReference type="Pfam" id="PF00491">
    <property type="entry name" value="Arginase"/>
    <property type="match status" value="1"/>
</dbReference>
<dbReference type="PATRIC" id="fig|926562.3.peg.2450"/>
<keyword evidence="6" id="KW-1185">Reference proteome</keyword>
<dbReference type="AlphaFoldDB" id="G8R740"/>
<evidence type="ECO:0000256" key="4">
    <source>
        <dbReference type="PROSITE-ProRule" id="PRU00742"/>
    </source>
</evidence>
<dbReference type="OrthoDB" id="9788689at2"/>
<evidence type="ECO:0000313" key="5">
    <source>
        <dbReference type="EMBL" id="AEV33405.1"/>
    </source>
</evidence>
<feature type="binding site" evidence="3">
    <location>
        <position position="174"/>
    </location>
    <ligand>
        <name>Mn(2+)</name>
        <dbReference type="ChEBI" id="CHEBI:29035"/>
        <label>1</label>
    </ligand>
</feature>
<protein>
    <submittedName>
        <fullName evidence="5">Arginase family hydrolase, arginase/agmainase/formiminoglutamate hydrolase</fullName>
    </submittedName>
</protein>
<reference evidence="5 6" key="1">
    <citation type="journal article" date="2012" name="Stand. Genomic Sci.">
        <title>Genome sequence of the orange-pigmented seawater bacterium Owenweeksia hongkongensis type strain (UST20020801(T)).</title>
        <authorList>
            <person name="Riedel T."/>
            <person name="Held B."/>
            <person name="Nolan M."/>
            <person name="Lucas S."/>
            <person name="Lapidus A."/>
            <person name="Tice H."/>
            <person name="Del Rio T.G."/>
            <person name="Cheng J.F."/>
            <person name="Han C."/>
            <person name="Tapia R."/>
            <person name="Goodwin L.A."/>
            <person name="Pitluck S."/>
            <person name="Liolios K."/>
            <person name="Mavromatis K."/>
            <person name="Pagani I."/>
            <person name="Ivanova N."/>
            <person name="Mikhailova N."/>
            <person name="Pati A."/>
            <person name="Chen A."/>
            <person name="Palaniappan K."/>
            <person name="Rohde M."/>
            <person name="Tindall B.J."/>
            <person name="Detter J.C."/>
            <person name="Goker M."/>
            <person name="Woyke T."/>
            <person name="Bristow J."/>
            <person name="Eisen J.A."/>
            <person name="Markowitz V."/>
            <person name="Hugenholtz P."/>
            <person name="Klenk H.P."/>
            <person name="Kyrpides N.C."/>
        </authorList>
    </citation>
    <scope>NUCLEOTIDE SEQUENCE</scope>
    <source>
        <strain evidence="6">DSM 17368 / JCM 12287 / NRRL B-23963</strain>
    </source>
</reference>
<feature type="binding site" evidence="3">
    <location>
        <position position="267"/>
    </location>
    <ligand>
        <name>Mn(2+)</name>
        <dbReference type="ChEBI" id="CHEBI:29035"/>
        <label>1</label>
    </ligand>
</feature>
<dbReference type="PANTHER" id="PTHR11358">
    <property type="entry name" value="ARGINASE/AGMATINASE"/>
    <property type="match status" value="1"/>
</dbReference>
<evidence type="ECO:0000256" key="3">
    <source>
        <dbReference type="PIRSR" id="PIRSR036979-1"/>
    </source>
</evidence>
<feature type="binding site" evidence="3">
    <location>
        <position position="178"/>
    </location>
    <ligand>
        <name>Mn(2+)</name>
        <dbReference type="ChEBI" id="CHEBI:29035"/>
        <label>1</label>
    </ligand>
</feature>
<dbReference type="CDD" id="cd11593">
    <property type="entry name" value="Agmatinase-like_2"/>
    <property type="match status" value="1"/>
</dbReference>
<dbReference type="EMBL" id="CP003156">
    <property type="protein sequence ID" value="AEV33405.1"/>
    <property type="molecule type" value="Genomic_DNA"/>
</dbReference>
<dbReference type="PROSITE" id="PS51409">
    <property type="entry name" value="ARGINASE_2"/>
    <property type="match status" value="1"/>
</dbReference>
<dbReference type="Proteomes" id="UP000005631">
    <property type="component" value="Chromosome"/>
</dbReference>
<keyword evidence="1 3" id="KW-0479">Metal-binding</keyword>
<dbReference type="Gene3D" id="3.40.800.10">
    <property type="entry name" value="Ureohydrolase domain"/>
    <property type="match status" value="1"/>
</dbReference>
<dbReference type="SUPFAM" id="SSF52768">
    <property type="entry name" value="Arginase/deacetylase"/>
    <property type="match status" value="1"/>
</dbReference>
<feature type="binding site" evidence="3">
    <location>
        <position position="269"/>
    </location>
    <ligand>
        <name>Mn(2+)</name>
        <dbReference type="ChEBI" id="CHEBI:29035"/>
        <label>1</label>
    </ligand>
</feature>
<gene>
    <name evidence="5" type="ordered locus">Oweho_2435</name>
</gene>
<feature type="binding site" evidence="3">
    <location>
        <position position="176"/>
    </location>
    <ligand>
        <name>Mn(2+)</name>
        <dbReference type="ChEBI" id="CHEBI:29035"/>
        <label>1</label>
    </ligand>
</feature>
<organism evidence="5 6">
    <name type="scientific">Owenweeksia hongkongensis (strain DSM 17368 / CIP 108786 / JCM 12287 / NRRL B-23963 / UST20020801)</name>
    <dbReference type="NCBI Taxonomy" id="926562"/>
    <lineage>
        <taxon>Bacteria</taxon>
        <taxon>Pseudomonadati</taxon>
        <taxon>Bacteroidota</taxon>
        <taxon>Flavobacteriia</taxon>
        <taxon>Flavobacteriales</taxon>
        <taxon>Owenweeksiaceae</taxon>
        <taxon>Owenweeksia</taxon>
    </lineage>
</organism>
<accession>G8R740</accession>
<evidence type="ECO:0000256" key="1">
    <source>
        <dbReference type="ARBA" id="ARBA00022723"/>
    </source>
</evidence>
<dbReference type="HOGENOM" id="CLU_039478_0_2_10"/>
<comment type="cofactor">
    <cofactor evidence="3">
        <name>Mn(2+)</name>
        <dbReference type="ChEBI" id="CHEBI:29035"/>
    </cofactor>
    <text evidence="3">Binds 2 manganese ions per subunit.</text>
</comment>
<dbReference type="PRINTS" id="PR00116">
    <property type="entry name" value="ARGINASE"/>
</dbReference>
<dbReference type="GO" id="GO:0046872">
    <property type="term" value="F:metal ion binding"/>
    <property type="evidence" value="ECO:0007669"/>
    <property type="project" value="UniProtKB-KW"/>
</dbReference>
<dbReference type="PIRSF" id="PIRSF036979">
    <property type="entry name" value="Arginase"/>
    <property type="match status" value="1"/>
</dbReference>
<sequence>MTKQEKISAFDPNGLATSDQLFGLPFSYEESETVVIPIPWEVTVSYSAGTASGPKAIAEASLQVDLYDAFLKDAWKRGIFMMEQDHKWEATSNQYRHLAEKHIDNLESERVDEELLHSVNGACAGMVARVKELCANALNDGKRVALLGGDHSTPLGYMQALAERHADFAILQIDAHADLRDAYEGFEYSHASIMFNALKIPQVSKLVQIGIRDYCEAENDIIEQSKGRVTTYFDRDLKAARFNGKTWKEQCEEIVAQLPEKVYLSFDIDGLDPKLCPNTGTPVAGGFEVEEVLFLLETLVKSGKKIIGLDLNEVAPGEDEWDANVGARLLYRLCNIMAVGG</sequence>